<dbReference type="Gene3D" id="3.30.1330.40">
    <property type="entry name" value="RutC-like"/>
    <property type="match status" value="1"/>
</dbReference>
<reference evidence="1 2" key="1">
    <citation type="submission" date="2020-07" db="EMBL/GenBank/DDBJ databases">
        <title>Sequencing the genomes of 1000 actinobacteria strains.</title>
        <authorList>
            <person name="Klenk H.-P."/>
        </authorList>
    </citation>
    <scope>NUCLEOTIDE SEQUENCE [LARGE SCALE GENOMIC DNA]</scope>
    <source>
        <strain evidence="1 2">DSM 44749</strain>
    </source>
</reference>
<dbReference type="SUPFAM" id="SSF55298">
    <property type="entry name" value="YjgF-like"/>
    <property type="match status" value="1"/>
</dbReference>
<dbReference type="RefSeq" id="WP_179760027.1">
    <property type="nucleotide sequence ID" value="NZ_BAAAJZ010000011.1"/>
</dbReference>
<dbReference type="Pfam" id="PF01042">
    <property type="entry name" value="Ribonuc_L-PSP"/>
    <property type="match status" value="1"/>
</dbReference>
<comment type="caution">
    <text evidence="1">The sequence shown here is derived from an EMBL/GenBank/DDBJ whole genome shotgun (WGS) entry which is preliminary data.</text>
</comment>
<dbReference type="InterPro" id="IPR035959">
    <property type="entry name" value="RutC-like_sf"/>
</dbReference>
<sequence>MDGVIERETATFHVTPGYGVTARDLLGYSQAVRIGNRVETSGQGGWDDDLVLAEDLEQEIVRAFDNVGRTLAEAGATWADVVHVNSYHKVAPGSDAIGDEHNRIMVREFRSRLGGRAPVWTQTGVTVLGLATMRVEIRVTALVEGAG</sequence>
<dbReference type="PANTHER" id="PTHR43857">
    <property type="entry name" value="BLR7761 PROTEIN"/>
    <property type="match status" value="1"/>
</dbReference>
<dbReference type="PANTHER" id="PTHR43857:SF1">
    <property type="entry name" value="YJGH FAMILY PROTEIN"/>
    <property type="match status" value="1"/>
</dbReference>
<dbReference type="InterPro" id="IPR006175">
    <property type="entry name" value="YjgF/YER057c/UK114"/>
</dbReference>
<dbReference type="EMBL" id="JACCCZ010000001">
    <property type="protein sequence ID" value="NYG00137.1"/>
    <property type="molecule type" value="Genomic_DNA"/>
</dbReference>
<protein>
    <submittedName>
        <fullName evidence="1">Enamine deaminase RidA (YjgF/YER057c/UK114 family)</fullName>
    </submittedName>
</protein>
<keyword evidence="2" id="KW-1185">Reference proteome</keyword>
<name>A0A852VUR4_PSEA5</name>
<gene>
    <name evidence="1" type="ORF">HDA37_000422</name>
</gene>
<evidence type="ECO:0000313" key="2">
    <source>
        <dbReference type="Proteomes" id="UP000549695"/>
    </source>
</evidence>
<evidence type="ECO:0000313" key="1">
    <source>
        <dbReference type="EMBL" id="NYG00137.1"/>
    </source>
</evidence>
<organism evidence="1 2">
    <name type="scientific">Pseudonocardia alni</name>
    <name type="common">Amycolata alni</name>
    <dbReference type="NCBI Taxonomy" id="33907"/>
    <lineage>
        <taxon>Bacteria</taxon>
        <taxon>Bacillati</taxon>
        <taxon>Actinomycetota</taxon>
        <taxon>Actinomycetes</taxon>
        <taxon>Pseudonocardiales</taxon>
        <taxon>Pseudonocardiaceae</taxon>
        <taxon>Pseudonocardia</taxon>
    </lineage>
</organism>
<dbReference type="Proteomes" id="UP000549695">
    <property type="component" value="Unassembled WGS sequence"/>
</dbReference>
<proteinExistence type="predicted"/>
<dbReference type="GeneID" id="98050254"/>
<dbReference type="AlphaFoldDB" id="A0A852VUR4"/>
<accession>A0A852VUR4</accession>